<protein>
    <recommendedName>
        <fullName evidence="1">Flavodoxin-like domain-containing protein</fullName>
    </recommendedName>
</protein>
<gene>
    <name evidence="2" type="ORF">A3L10_06950</name>
</gene>
<dbReference type="Pfam" id="PF12724">
    <property type="entry name" value="Flavodoxin_5"/>
    <property type="match status" value="1"/>
</dbReference>
<sequence>MKVCIVYDSKRGSTERVARAMEMALRERGFEARAWNAGQNPDVDDCDLVVIGAPIYYERPLPGIGRFIASKNGLKGKKVAVFILCIADRFGKLGRRYTERRYLRMMTEPIKGRIIAARVFDGWILGENEGTIDEARGWIMRVVEAFEDGRGLGIEHPG</sequence>
<dbReference type="SUPFAM" id="SSF52218">
    <property type="entry name" value="Flavoproteins"/>
    <property type="match status" value="1"/>
</dbReference>
<evidence type="ECO:0000313" key="3">
    <source>
        <dbReference type="Proteomes" id="UP000250085"/>
    </source>
</evidence>
<dbReference type="EMBL" id="CP015106">
    <property type="protein sequence ID" value="ASJ14887.1"/>
    <property type="molecule type" value="Genomic_DNA"/>
</dbReference>
<feature type="domain" description="Flavodoxin-like" evidence="1">
    <location>
        <begin position="3"/>
        <end position="143"/>
    </location>
</feature>
<proteinExistence type="predicted"/>
<dbReference type="GeneID" id="33328573"/>
<dbReference type="CDD" id="cd00133">
    <property type="entry name" value="PTS_IIB"/>
    <property type="match status" value="1"/>
</dbReference>
<dbReference type="OrthoDB" id="103611at2157"/>
<evidence type="ECO:0000313" key="2">
    <source>
        <dbReference type="EMBL" id="ASJ14887.1"/>
    </source>
</evidence>
<name>A0A2Z2N1N2_9EURY</name>
<dbReference type="InterPro" id="IPR008254">
    <property type="entry name" value="Flavodoxin/NO_synth"/>
</dbReference>
<keyword evidence="3" id="KW-1185">Reference proteome</keyword>
<accession>A0A2Z2N1N2</accession>
<dbReference type="InterPro" id="IPR029039">
    <property type="entry name" value="Flavoprotein-like_sf"/>
</dbReference>
<dbReference type="InterPro" id="IPR026816">
    <property type="entry name" value="Flavodoxin_dom"/>
</dbReference>
<dbReference type="PROSITE" id="PS50902">
    <property type="entry name" value="FLAVODOXIN_LIKE"/>
    <property type="match status" value="1"/>
</dbReference>
<evidence type="ECO:0000259" key="1">
    <source>
        <dbReference type="PROSITE" id="PS50902"/>
    </source>
</evidence>
<dbReference type="Gene3D" id="3.40.50.360">
    <property type="match status" value="1"/>
</dbReference>
<dbReference type="AlphaFoldDB" id="A0A2Z2N1N2"/>
<reference evidence="2 3" key="1">
    <citation type="submission" date="2016-04" db="EMBL/GenBank/DDBJ databases">
        <title>Complete genome sequence of Thermococcus radiotolerans type strain EJ2.</title>
        <authorList>
            <person name="Oger P.M."/>
        </authorList>
    </citation>
    <scope>NUCLEOTIDE SEQUENCE [LARGE SCALE GENOMIC DNA]</scope>
    <source>
        <strain evidence="2 3">EJ2</strain>
    </source>
</reference>
<organism evidence="2 3">
    <name type="scientific">Thermococcus radiotolerans</name>
    <dbReference type="NCBI Taxonomy" id="187880"/>
    <lineage>
        <taxon>Archaea</taxon>
        <taxon>Methanobacteriati</taxon>
        <taxon>Methanobacteriota</taxon>
        <taxon>Thermococci</taxon>
        <taxon>Thermococcales</taxon>
        <taxon>Thermococcaceae</taxon>
        <taxon>Thermococcus</taxon>
    </lineage>
</organism>
<dbReference type="Proteomes" id="UP000250085">
    <property type="component" value="Chromosome"/>
</dbReference>
<dbReference type="KEGG" id="trl:A3L10_06950"/>
<dbReference type="RefSeq" id="WP_088866955.1">
    <property type="nucleotide sequence ID" value="NZ_CP015106.1"/>
</dbReference>
<dbReference type="GO" id="GO:0010181">
    <property type="term" value="F:FMN binding"/>
    <property type="evidence" value="ECO:0007669"/>
    <property type="project" value="InterPro"/>
</dbReference>